<keyword evidence="4" id="KW-1185">Reference proteome</keyword>
<dbReference type="PANTHER" id="PTHR18868">
    <property type="entry name" value="OS07G0665300 PROTEIN-RELATED"/>
    <property type="match status" value="1"/>
</dbReference>
<keyword evidence="2" id="KW-1133">Transmembrane helix</keyword>
<dbReference type="Proteomes" id="UP000604825">
    <property type="component" value="Unassembled WGS sequence"/>
</dbReference>
<name>A0A811P9P6_9POAL</name>
<keyword evidence="2" id="KW-0472">Membrane</keyword>
<dbReference type="SUPFAM" id="SSF50494">
    <property type="entry name" value="Trypsin-like serine proteases"/>
    <property type="match status" value="2"/>
</dbReference>
<dbReference type="InterPro" id="IPR009003">
    <property type="entry name" value="Peptidase_S1_PA"/>
</dbReference>
<accession>A0A811P9P6</accession>
<evidence type="ECO:0000313" key="3">
    <source>
        <dbReference type="EMBL" id="CAD6240063.1"/>
    </source>
</evidence>
<evidence type="ECO:0000256" key="2">
    <source>
        <dbReference type="SAM" id="Phobius"/>
    </source>
</evidence>
<feature type="region of interest" description="Disordered" evidence="1">
    <location>
        <begin position="1"/>
        <end position="49"/>
    </location>
</feature>
<dbReference type="PANTHER" id="PTHR18868:SF45">
    <property type="entry name" value="OS03G0109900 PROTEIN"/>
    <property type="match status" value="1"/>
</dbReference>
<comment type="caution">
    <text evidence="3">The sequence shown here is derived from an EMBL/GenBank/DDBJ whole genome shotgun (WGS) entry which is preliminary data.</text>
</comment>
<dbReference type="Gene3D" id="2.40.10.120">
    <property type="match status" value="1"/>
</dbReference>
<dbReference type="AlphaFoldDB" id="A0A811P9P6"/>
<dbReference type="EMBL" id="CAJGYO010000006">
    <property type="protein sequence ID" value="CAD6240063.1"/>
    <property type="molecule type" value="Genomic_DNA"/>
</dbReference>
<protein>
    <submittedName>
        <fullName evidence="3">Uncharacterized protein</fullName>
    </submittedName>
</protein>
<sequence length="653" mass="73000">MSGEEADSSKPHQGGVYGTFQGLPSYPPPRPPPVGFPQPAPPPGLSAHHRGGYQSVPARDYEAGVRGHSHDRLPCCGIGFGWFLFIIGFFLGAIPWYIGALLLWCSRVDYREKPGYVACTAAVSKQPALHNSCVMWSIINKIRCGRTRHQFSAIAIECRSNATKFVTSGSLVRALRFYRLEYKIELHCEGNVDTGHLEEHDSDRQLAVVKVNSSLDVHCVRLNLGMEFMPHKENVAAIGRDLFGNLMVTTGLLSYEDKKCLVFSDADKCSENWLGAAFFDFDGNFVGMNHFIFLPPRIVLEQSTSMQRMAFRYVGMNGWFETISGEQCLHPKAYDCADKEEFQDLYSLGYPIPSRSMVNSGWVLVNTFEDTFGHVYPEGVWISIRKRVSSEISLSVVALASFNGKTRFFACTGVFVDFDYKCPSILTSASLVRDPYNHNKIVEGLRIEMLLPNKQRVDGTLLHYSLHYNVALVNVKDCCARYPVNLKHTIPLELDERIDTKVLAVGRIFESGTLMATSGILTADTGSLDCSKLSYSTCEVTKVGIGGPLVDVDGNYIGMNFVGLNKEIGTAYLYCEHLRRILEYFDTKNSTYLRAYGLKAVVIEDGQRPINIWPVPVPQWCHPIELEDHMNDKREDRANGLPNSCSSSRCCTM</sequence>
<gene>
    <name evidence="3" type="ORF">NCGR_LOCUS26793</name>
</gene>
<evidence type="ECO:0000313" key="4">
    <source>
        <dbReference type="Proteomes" id="UP000604825"/>
    </source>
</evidence>
<proteinExistence type="predicted"/>
<feature type="compositionally biased region" description="Pro residues" evidence="1">
    <location>
        <begin position="25"/>
        <end position="44"/>
    </location>
</feature>
<feature type="transmembrane region" description="Helical" evidence="2">
    <location>
        <begin position="82"/>
        <end position="104"/>
    </location>
</feature>
<dbReference type="OrthoDB" id="684380at2759"/>
<dbReference type="Pfam" id="PF13365">
    <property type="entry name" value="Trypsin_2"/>
    <property type="match status" value="1"/>
</dbReference>
<evidence type="ECO:0000256" key="1">
    <source>
        <dbReference type="SAM" id="MobiDB-lite"/>
    </source>
</evidence>
<keyword evidence="2" id="KW-0812">Transmembrane</keyword>
<reference evidence="3" key="1">
    <citation type="submission" date="2020-10" db="EMBL/GenBank/DDBJ databases">
        <authorList>
            <person name="Han B."/>
            <person name="Lu T."/>
            <person name="Zhao Q."/>
            <person name="Huang X."/>
            <person name="Zhao Y."/>
        </authorList>
    </citation>
    <scope>NUCLEOTIDE SEQUENCE</scope>
</reference>
<organism evidence="3 4">
    <name type="scientific">Miscanthus lutarioriparius</name>
    <dbReference type="NCBI Taxonomy" id="422564"/>
    <lineage>
        <taxon>Eukaryota</taxon>
        <taxon>Viridiplantae</taxon>
        <taxon>Streptophyta</taxon>
        <taxon>Embryophyta</taxon>
        <taxon>Tracheophyta</taxon>
        <taxon>Spermatophyta</taxon>
        <taxon>Magnoliopsida</taxon>
        <taxon>Liliopsida</taxon>
        <taxon>Poales</taxon>
        <taxon>Poaceae</taxon>
        <taxon>PACMAD clade</taxon>
        <taxon>Panicoideae</taxon>
        <taxon>Andropogonodae</taxon>
        <taxon>Andropogoneae</taxon>
        <taxon>Saccharinae</taxon>
        <taxon>Miscanthus</taxon>
    </lineage>
</organism>